<dbReference type="AlphaFoldDB" id="A0A1G2PIR0"/>
<evidence type="ECO:0000256" key="1">
    <source>
        <dbReference type="SAM" id="MobiDB-lite"/>
    </source>
</evidence>
<comment type="caution">
    <text evidence="3">The sequence shown here is derived from an EMBL/GenBank/DDBJ whole genome shotgun (WGS) entry which is preliminary data.</text>
</comment>
<reference evidence="3 4" key="1">
    <citation type="journal article" date="2016" name="Nat. Commun.">
        <title>Thousands of microbial genomes shed light on interconnected biogeochemical processes in an aquifer system.</title>
        <authorList>
            <person name="Anantharaman K."/>
            <person name="Brown C.T."/>
            <person name="Hug L.A."/>
            <person name="Sharon I."/>
            <person name="Castelle C.J."/>
            <person name="Probst A.J."/>
            <person name="Thomas B.C."/>
            <person name="Singh A."/>
            <person name="Wilkins M.J."/>
            <person name="Karaoz U."/>
            <person name="Brodie E.L."/>
            <person name="Williams K.H."/>
            <person name="Hubbard S.S."/>
            <person name="Banfield J.F."/>
        </authorList>
    </citation>
    <scope>NUCLEOTIDE SEQUENCE [LARGE SCALE GENOMIC DNA]</scope>
</reference>
<organism evidence="3 4">
    <name type="scientific">Candidatus Terrybacteria bacterium RIFCSPHIGHO2_01_FULL_48_17</name>
    <dbReference type="NCBI Taxonomy" id="1802362"/>
    <lineage>
        <taxon>Bacteria</taxon>
        <taxon>Candidatus Terryibacteriota</taxon>
    </lineage>
</organism>
<keyword evidence="2" id="KW-1133">Transmembrane helix</keyword>
<proteinExistence type="predicted"/>
<dbReference type="Pfam" id="PF07963">
    <property type="entry name" value="N_methyl"/>
    <property type="match status" value="1"/>
</dbReference>
<keyword evidence="2" id="KW-0472">Membrane</keyword>
<dbReference type="EMBL" id="MHSS01000015">
    <property type="protein sequence ID" value="OHA47669.1"/>
    <property type="molecule type" value="Genomic_DNA"/>
</dbReference>
<evidence type="ECO:0000313" key="3">
    <source>
        <dbReference type="EMBL" id="OHA47669.1"/>
    </source>
</evidence>
<name>A0A1G2PIR0_9BACT</name>
<keyword evidence="2" id="KW-0812">Transmembrane</keyword>
<evidence type="ECO:0008006" key="5">
    <source>
        <dbReference type="Google" id="ProtNLM"/>
    </source>
</evidence>
<accession>A0A1G2PIR0</accession>
<dbReference type="NCBIfam" id="TIGR02532">
    <property type="entry name" value="IV_pilin_GFxxxE"/>
    <property type="match status" value="1"/>
</dbReference>
<sequence>MCSKKTIPAGFSIIEVIIALAIFAMAGIAVWTLAANSLKTARLGRQELVAANLAQEGIEIVRSMRDSNWLRTAAGSRDNDNGANCAPSPPQSWRDRLCDGDYRAQYDNPNLLAPGSNPALEIDGNRFYQYSSGIDTPFRRRIRISTPPPPNDSISFRVESIVTWCSSGLASCPGNEREVVAEDVLWNWFGTTP</sequence>
<dbReference type="Proteomes" id="UP000177629">
    <property type="component" value="Unassembled WGS sequence"/>
</dbReference>
<gene>
    <name evidence="3" type="ORF">A2806_03580</name>
</gene>
<feature type="transmembrane region" description="Helical" evidence="2">
    <location>
        <begin position="12"/>
        <end position="34"/>
    </location>
</feature>
<evidence type="ECO:0000313" key="4">
    <source>
        <dbReference type="Proteomes" id="UP000177629"/>
    </source>
</evidence>
<evidence type="ECO:0000256" key="2">
    <source>
        <dbReference type="SAM" id="Phobius"/>
    </source>
</evidence>
<dbReference type="STRING" id="1802362.A2806_03580"/>
<dbReference type="InterPro" id="IPR012902">
    <property type="entry name" value="N_methyl_site"/>
</dbReference>
<feature type="region of interest" description="Disordered" evidence="1">
    <location>
        <begin position="72"/>
        <end position="93"/>
    </location>
</feature>
<protein>
    <recommendedName>
        <fullName evidence="5">Type II secretion system protein J</fullName>
    </recommendedName>
</protein>